<accession>A0ABV0C0Y8</accession>
<dbReference type="Gene3D" id="1.10.287.130">
    <property type="match status" value="1"/>
</dbReference>
<dbReference type="SUPFAM" id="SSF55874">
    <property type="entry name" value="ATPase domain of HSP90 chaperone/DNA topoisomerase II/histidine kinase"/>
    <property type="match status" value="1"/>
</dbReference>
<sequence length="918" mass="103429">MLRVYCVLSIMISLLFHSCNPKNEGKNYTIAFSQCTGNDSWRETMLEEMKRELSFYPNVKFIYRDAEGSNQVQISQIRELLKNDIDLLIVSPNEAAPVTPIVDSVFQMKIPVIVTDRKTSSGLYNAYVGADNLTIGKLAGQYISNVLNGKGQIGVITGLKGTSASIERKKGLMMGLDSAGKTQVGLELHSDWSRATAYALAKKQIEDLQKQDLIFAFNDQMAFGAIQALRENGNDKKKIIGIDALPGAKNGLEEIANGTLYASMLYPTGGTEAIRTAIAILEKTPYKRENILGTLVINKENANLMMLQSNKIQEQQKDIDKRQEFIVKQNQIYNNQKTTLQVVMTSLVISIILGGISIVMIGNNRKKNKQLKNQNEEILQQQQQIVEMNQQIQNGAEEQSKFFTNVSHEFKTPLTLIMGPLEELEKEKSLSANSREKLAYIERNAKKLQDLVHDLIDIHRIDKSKLKLQVTAVHIDNFIQQIIANFRPLAKKKGISLSYLSKTPLKEIWISEQLMEHAFSNLLSNAFKYTPRGGTISLTVEENTFGDYFLIRVIDNGSGIAASDLDHIFDNFYKGEQHLPGSGIGLAYVKQIVELHHGQVTASSKKGMGSAFTLRLPTGHLHLLEEEKKNSQYEPSILHFERNLPQENLEDFDVDSVSFCSNRAANILIVEDHPDIMRFLKEILEKEYNLIFAKSYSDALKKMKNNYPDLILSDIMLPDETGIELLKTVKNNSQFNQIPVLLLSALDTEESIIEGMRHMADAYLTKPFKVDHLKAVVANLILSRQKLKEQYGTLLKPSENKTEIDSHTPQDKRFLQGLSMVVEGHLSDKTLSVEDIAKELNLSRIQLYRKTKALLNCSVNDYLLQRRMAKAQNLLLEGLHVNEIAEKVGFSSGTYFTAAFRKQFGVTPTVFRKDQLKG</sequence>
<comment type="caution">
    <text evidence="13">The sequence shown here is derived from an EMBL/GenBank/DDBJ whole genome shotgun (WGS) entry which is preliminary data.</text>
</comment>
<dbReference type="Proteomes" id="UP001409291">
    <property type="component" value="Unassembled WGS sequence"/>
</dbReference>
<evidence type="ECO:0000259" key="10">
    <source>
        <dbReference type="PROSITE" id="PS01124"/>
    </source>
</evidence>
<keyword evidence="3 7" id="KW-0597">Phosphoprotein</keyword>
<keyword evidence="9" id="KW-1133">Transmembrane helix</keyword>
<dbReference type="PROSITE" id="PS50110">
    <property type="entry name" value="RESPONSE_REGULATORY"/>
    <property type="match status" value="1"/>
</dbReference>
<evidence type="ECO:0000256" key="1">
    <source>
        <dbReference type="ARBA" id="ARBA00000085"/>
    </source>
</evidence>
<protein>
    <recommendedName>
        <fullName evidence="2">histidine kinase</fullName>
        <ecNumber evidence="2">2.7.13.3</ecNumber>
    </recommendedName>
</protein>
<dbReference type="InterPro" id="IPR018060">
    <property type="entry name" value="HTH_AraC"/>
</dbReference>
<feature type="domain" description="Histidine kinase" evidence="11">
    <location>
        <begin position="405"/>
        <end position="620"/>
    </location>
</feature>
<feature type="transmembrane region" description="Helical" evidence="9">
    <location>
        <begin position="340"/>
        <end position="362"/>
    </location>
</feature>
<keyword evidence="9" id="KW-0812">Transmembrane</keyword>
<dbReference type="PANTHER" id="PTHR43547:SF2">
    <property type="entry name" value="HYBRID SIGNAL TRANSDUCTION HISTIDINE KINASE C"/>
    <property type="match status" value="1"/>
</dbReference>
<dbReference type="InterPro" id="IPR004358">
    <property type="entry name" value="Sig_transdc_His_kin-like_C"/>
</dbReference>
<evidence type="ECO:0000256" key="8">
    <source>
        <dbReference type="SAM" id="Coils"/>
    </source>
</evidence>
<proteinExistence type="predicted"/>
<dbReference type="InterPro" id="IPR009057">
    <property type="entry name" value="Homeodomain-like_sf"/>
</dbReference>
<name>A0ABV0C0Y8_9SPHI</name>
<dbReference type="Pfam" id="PF02518">
    <property type="entry name" value="HATPase_c"/>
    <property type="match status" value="1"/>
</dbReference>
<evidence type="ECO:0000259" key="11">
    <source>
        <dbReference type="PROSITE" id="PS50109"/>
    </source>
</evidence>
<dbReference type="PROSITE" id="PS01124">
    <property type="entry name" value="HTH_ARAC_FAMILY_2"/>
    <property type="match status" value="1"/>
</dbReference>
<dbReference type="Gene3D" id="3.30.565.10">
    <property type="entry name" value="Histidine kinase-like ATPase, C-terminal domain"/>
    <property type="match status" value="1"/>
</dbReference>
<evidence type="ECO:0000259" key="12">
    <source>
        <dbReference type="PROSITE" id="PS50110"/>
    </source>
</evidence>
<dbReference type="SUPFAM" id="SSF47384">
    <property type="entry name" value="Homodimeric domain of signal transducing histidine kinase"/>
    <property type="match status" value="1"/>
</dbReference>
<keyword evidence="4" id="KW-0805">Transcription regulation</keyword>
<dbReference type="PANTHER" id="PTHR43547">
    <property type="entry name" value="TWO-COMPONENT HISTIDINE KINASE"/>
    <property type="match status" value="1"/>
</dbReference>
<keyword evidence="8" id="KW-0175">Coiled coil</keyword>
<dbReference type="SUPFAM" id="SSF52172">
    <property type="entry name" value="CheY-like"/>
    <property type="match status" value="1"/>
</dbReference>
<evidence type="ECO:0000256" key="3">
    <source>
        <dbReference type="ARBA" id="ARBA00022553"/>
    </source>
</evidence>
<evidence type="ECO:0000256" key="7">
    <source>
        <dbReference type="PROSITE-ProRule" id="PRU00169"/>
    </source>
</evidence>
<dbReference type="SUPFAM" id="SSF53822">
    <property type="entry name" value="Periplasmic binding protein-like I"/>
    <property type="match status" value="1"/>
</dbReference>
<dbReference type="Pfam" id="PF00512">
    <property type="entry name" value="HisKA"/>
    <property type="match status" value="1"/>
</dbReference>
<dbReference type="Gene3D" id="1.10.10.60">
    <property type="entry name" value="Homeodomain-like"/>
    <property type="match status" value="1"/>
</dbReference>
<dbReference type="EMBL" id="JBDJNQ010000023">
    <property type="protein sequence ID" value="MEN5380691.1"/>
    <property type="molecule type" value="Genomic_DNA"/>
</dbReference>
<dbReference type="InterPro" id="IPR001789">
    <property type="entry name" value="Sig_transdc_resp-reg_receiver"/>
</dbReference>
<dbReference type="SMART" id="SM00448">
    <property type="entry name" value="REC"/>
    <property type="match status" value="1"/>
</dbReference>
<dbReference type="EC" id="2.7.13.3" evidence="2"/>
<dbReference type="InterPro" id="IPR005467">
    <property type="entry name" value="His_kinase_dom"/>
</dbReference>
<dbReference type="PROSITE" id="PS00041">
    <property type="entry name" value="HTH_ARAC_FAMILY_1"/>
    <property type="match status" value="1"/>
</dbReference>
<dbReference type="SMART" id="SM00342">
    <property type="entry name" value="HTH_ARAC"/>
    <property type="match status" value="1"/>
</dbReference>
<dbReference type="Pfam" id="PF12833">
    <property type="entry name" value="HTH_18"/>
    <property type="match status" value="1"/>
</dbReference>
<keyword evidence="14" id="KW-1185">Reference proteome</keyword>
<dbReference type="PRINTS" id="PR00344">
    <property type="entry name" value="BCTRLSENSOR"/>
</dbReference>
<dbReference type="Pfam" id="PF13407">
    <property type="entry name" value="Peripla_BP_4"/>
    <property type="match status" value="1"/>
</dbReference>
<dbReference type="InterPro" id="IPR025997">
    <property type="entry name" value="SBP_2_dom"/>
</dbReference>
<comment type="catalytic activity">
    <reaction evidence="1">
        <text>ATP + protein L-histidine = ADP + protein N-phospho-L-histidine.</text>
        <dbReference type="EC" id="2.7.13.3"/>
    </reaction>
</comment>
<dbReference type="Pfam" id="PF00072">
    <property type="entry name" value="Response_reg"/>
    <property type="match status" value="1"/>
</dbReference>
<evidence type="ECO:0000313" key="13">
    <source>
        <dbReference type="EMBL" id="MEN5380691.1"/>
    </source>
</evidence>
<keyword evidence="9" id="KW-0472">Membrane</keyword>
<feature type="domain" description="Response regulatory" evidence="12">
    <location>
        <begin position="666"/>
        <end position="781"/>
    </location>
</feature>
<dbReference type="InterPro" id="IPR018062">
    <property type="entry name" value="HTH_AraC-typ_CS"/>
</dbReference>
<dbReference type="CDD" id="cd00075">
    <property type="entry name" value="HATPase"/>
    <property type="match status" value="1"/>
</dbReference>
<dbReference type="InterPro" id="IPR036097">
    <property type="entry name" value="HisK_dim/P_sf"/>
</dbReference>
<keyword evidence="6" id="KW-0804">Transcription</keyword>
<dbReference type="CDD" id="cd00082">
    <property type="entry name" value="HisKA"/>
    <property type="match status" value="1"/>
</dbReference>
<feature type="domain" description="HTH araC/xylS-type" evidence="10">
    <location>
        <begin position="816"/>
        <end position="914"/>
    </location>
</feature>
<dbReference type="InterPro" id="IPR003661">
    <property type="entry name" value="HisK_dim/P_dom"/>
</dbReference>
<dbReference type="RefSeq" id="WP_208696856.1">
    <property type="nucleotide sequence ID" value="NZ_JBDJLH010000018.1"/>
</dbReference>
<dbReference type="CDD" id="cd06308">
    <property type="entry name" value="PBP1_sensor_kinase-like"/>
    <property type="match status" value="1"/>
</dbReference>
<gene>
    <name evidence="13" type="ORF">ABE541_25745</name>
</gene>
<dbReference type="InterPro" id="IPR003594">
    <property type="entry name" value="HATPase_dom"/>
</dbReference>
<dbReference type="InterPro" id="IPR036890">
    <property type="entry name" value="HATPase_C_sf"/>
</dbReference>
<dbReference type="InterPro" id="IPR028082">
    <property type="entry name" value="Peripla_BP_I"/>
</dbReference>
<evidence type="ECO:0000256" key="2">
    <source>
        <dbReference type="ARBA" id="ARBA00012438"/>
    </source>
</evidence>
<dbReference type="InterPro" id="IPR011006">
    <property type="entry name" value="CheY-like_superfamily"/>
</dbReference>
<organism evidence="13 14">
    <name type="scientific">Sphingobacterium kitahiroshimense</name>
    <dbReference type="NCBI Taxonomy" id="470446"/>
    <lineage>
        <taxon>Bacteria</taxon>
        <taxon>Pseudomonadati</taxon>
        <taxon>Bacteroidota</taxon>
        <taxon>Sphingobacteriia</taxon>
        <taxon>Sphingobacteriales</taxon>
        <taxon>Sphingobacteriaceae</taxon>
        <taxon>Sphingobacterium</taxon>
    </lineage>
</organism>
<dbReference type="SUPFAM" id="SSF46689">
    <property type="entry name" value="Homeodomain-like"/>
    <property type="match status" value="1"/>
</dbReference>
<evidence type="ECO:0000256" key="9">
    <source>
        <dbReference type="SAM" id="Phobius"/>
    </source>
</evidence>
<dbReference type="Gene3D" id="3.40.50.2300">
    <property type="match status" value="3"/>
</dbReference>
<dbReference type="PROSITE" id="PS50109">
    <property type="entry name" value="HIS_KIN"/>
    <property type="match status" value="1"/>
</dbReference>
<evidence type="ECO:0000256" key="4">
    <source>
        <dbReference type="ARBA" id="ARBA00023015"/>
    </source>
</evidence>
<evidence type="ECO:0000256" key="5">
    <source>
        <dbReference type="ARBA" id="ARBA00023125"/>
    </source>
</evidence>
<keyword evidence="5" id="KW-0238">DNA-binding</keyword>
<dbReference type="SMART" id="SM00387">
    <property type="entry name" value="HATPase_c"/>
    <property type="match status" value="1"/>
</dbReference>
<dbReference type="SMART" id="SM00388">
    <property type="entry name" value="HisKA"/>
    <property type="match status" value="1"/>
</dbReference>
<reference evidence="13 14" key="1">
    <citation type="submission" date="2024-04" db="EMBL/GenBank/DDBJ databases">
        <title>WGS of bacteria from Torrens River.</title>
        <authorList>
            <person name="Wyrsch E.R."/>
            <person name="Drigo B."/>
        </authorList>
    </citation>
    <scope>NUCLEOTIDE SEQUENCE [LARGE SCALE GENOMIC DNA]</scope>
    <source>
        <strain evidence="13 14">TWI391</strain>
    </source>
</reference>
<evidence type="ECO:0000313" key="14">
    <source>
        <dbReference type="Proteomes" id="UP001409291"/>
    </source>
</evidence>
<dbReference type="CDD" id="cd17574">
    <property type="entry name" value="REC_OmpR"/>
    <property type="match status" value="1"/>
</dbReference>
<feature type="modified residue" description="4-aspartylphosphate" evidence="7">
    <location>
        <position position="714"/>
    </location>
</feature>
<evidence type="ECO:0000256" key="6">
    <source>
        <dbReference type="ARBA" id="ARBA00023163"/>
    </source>
</evidence>
<feature type="coiled-coil region" evidence="8">
    <location>
        <begin position="361"/>
        <end position="398"/>
    </location>
</feature>